<dbReference type="PANTHER" id="PTHR32039:SF7">
    <property type="entry name" value="COMPETENCE PROTEIN COMM"/>
    <property type="match status" value="1"/>
</dbReference>
<dbReference type="Pfam" id="PF13335">
    <property type="entry name" value="Mg_chelatase_C"/>
    <property type="match status" value="1"/>
</dbReference>
<protein>
    <submittedName>
        <fullName evidence="4">Mg chelatase-like protein</fullName>
    </submittedName>
</protein>
<dbReference type="InterPro" id="IPR025158">
    <property type="entry name" value="Mg_chelat-rel_C"/>
</dbReference>
<dbReference type="Proteomes" id="UP000031202">
    <property type="component" value="Unassembled WGS sequence"/>
</dbReference>
<evidence type="ECO:0000313" key="4">
    <source>
        <dbReference type="EMBL" id="KIC56147.1"/>
    </source>
</evidence>
<sequence length="510" mass="53447">MTVGRTWGVVLTGLRGDLVEVEADLSSQTPAFVIIGLADKAIAEAHQRVHNACANSELPLPRRKLTVNLSPANLPKQGSALDVAIAVAALATEHDLDRTSLAQTAHIGELGLDGRLRPVAGVLPAVAAAARMGIRRAVVPFANREEAALVEGVEVLGAVCLRDVARWHGLDVDEVSLEPVPHPGVGSATSSAAVPDLSDVIGQADAVDALTVAAAGGHHVLMSGPPGAGKTMLARRLPGILPGLDDDDAVQAASLRSLAGERVDTLSRTPPFEAPHHSASATALIGGGSRTVRPGAIARASGGVLFLDEAGEFAPHALDALRQPLESGLIEIHRAGFRAVFPARFQLVLATNPCPCGNYGVPAAECTCPSLAIRRYLGKLSGPLRDRIDIELGLRRVSSAQSATSTAVTSSAQVREQVGSARERARHRLRSTPWRTNAQVSGPWLRNGPLAADPDIRRPLDAALHRGALTLRGYDRVLRVAWSVADLAGHDRLRAADIGRALYLKKGVEA</sequence>
<dbReference type="Pfam" id="PF01078">
    <property type="entry name" value="Mg_chelatase"/>
    <property type="match status" value="1"/>
</dbReference>
<accession>A0A0B4CI56</accession>
<dbReference type="SUPFAM" id="SSF52540">
    <property type="entry name" value="P-loop containing nucleoside triphosphate hydrolases"/>
    <property type="match status" value="1"/>
</dbReference>
<comment type="similarity">
    <text evidence="1">Belongs to the Mg-chelatase subunits D/I family. ComM subfamily.</text>
</comment>
<dbReference type="InterPro" id="IPR045006">
    <property type="entry name" value="CHLI-like"/>
</dbReference>
<evidence type="ECO:0000256" key="1">
    <source>
        <dbReference type="ARBA" id="ARBA00006354"/>
    </source>
</evidence>
<dbReference type="InterPro" id="IPR027417">
    <property type="entry name" value="P-loop_NTPase"/>
</dbReference>
<evidence type="ECO:0000259" key="3">
    <source>
        <dbReference type="SMART" id="SM00382"/>
    </source>
</evidence>
<feature type="compositionally biased region" description="Low complexity" evidence="2">
    <location>
        <begin position="405"/>
        <end position="415"/>
    </location>
</feature>
<dbReference type="AlphaFoldDB" id="A0A0B4CI56"/>
<dbReference type="InterPro" id="IPR014721">
    <property type="entry name" value="Ribsml_uS5_D2-typ_fold_subgr"/>
</dbReference>
<feature type="domain" description="AAA+ ATPase" evidence="3">
    <location>
        <begin position="216"/>
        <end position="398"/>
    </location>
</feature>
<organism evidence="4 5">
    <name type="scientific">Microbacterium hominis</name>
    <dbReference type="NCBI Taxonomy" id="162426"/>
    <lineage>
        <taxon>Bacteria</taxon>
        <taxon>Bacillati</taxon>
        <taxon>Actinomycetota</taxon>
        <taxon>Actinomycetes</taxon>
        <taxon>Micrococcales</taxon>
        <taxon>Microbacteriaceae</taxon>
        <taxon>Microbacterium</taxon>
    </lineage>
</organism>
<dbReference type="PANTHER" id="PTHR32039">
    <property type="entry name" value="MAGNESIUM-CHELATASE SUBUNIT CHLI"/>
    <property type="match status" value="1"/>
</dbReference>
<dbReference type="Gene3D" id="3.40.50.300">
    <property type="entry name" value="P-loop containing nucleotide triphosphate hydrolases"/>
    <property type="match status" value="1"/>
</dbReference>
<dbReference type="PRINTS" id="PR00830">
    <property type="entry name" value="ENDOLAPTASE"/>
</dbReference>
<dbReference type="InterPro" id="IPR004482">
    <property type="entry name" value="Mg_chelat-rel"/>
</dbReference>
<reference evidence="4 5" key="1">
    <citation type="submission" date="2014-12" db="EMBL/GenBank/DDBJ databases">
        <title>Genome sequencing of Microbacterium hominis TPW29.</title>
        <authorList>
            <person name="Tan P.W."/>
            <person name="Chan K.-G."/>
        </authorList>
    </citation>
    <scope>NUCLEOTIDE SEQUENCE [LARGE SCALE GENOMIC DNA]</scope>
    <source>
        <strain evidence="4 5">TPW29</strain>
    </source>
</reference>
<dbReference type="NCBIfam" id="TIGR00368">
    <property type="entry name" value="YifB family Mg chelatase-like AAA ATPase"/>
    <property type="match status" value="1"/>
</dbReference>
<dbReference type="Gene3D" id="3.30.230.10">
    <property type="match status" value="1"/>
</dbReference>
<dbReference type="GO" id="GO:0005524">
    <property type="term" value="F:ATP binding"/>
    <property type="evidence" value="ECO:0007669"/>
    <property type="project" value="InterPro"/>
</dbReference>
<dbReference type="EMBL" id="JWSZ01000020">
    <property type="protein sequence ID" value="KIC56147.1"/>
    <property type="molecule type" value="Genomic_DNA"/>
</dbReference>
<dbReference type="InterPro" id="IPR020568">
    <property type="entry name" value="Ribosomal_Su5_D2-typ_SF"/>
</dbReference>
<proteinExistence type="inferred from homology"/>
<evidence type="ECO:0000313" key="5">
    <source>
        <dbReference type="Proteomes" id="UP000031202"/>
    </source>
</evidence>
<feature type="region of interest" description="Disordered" evidence="2">
    <location>
        <begin position="405"/>
        <end position="425"/>
    </location>
</feature>
<dbReference type="InterPro" id="IPR003593">
    <property type="entry name" value="AAA+_ATPase"/>
</dbReference>
<dbReference type="RefSeq" id="WP_039416877.1">
    <property type="nucleotide sequence ID" value="NZ_JWSZ01000020.1"/>
</dbReference>
<dbReference type="CDD" id="cd00009">
    <property type="entry name" value="AAA"/>
    <property type="match status" value="1"/>
</dbReference>
<dbReference type="Pfam" id="PF13541">
    <property type="entry name" value="ChlI"/>
    <property type="match status" value="1"/>
</dbReference>
<dbReference type="InterPro" id="IPR000523">
    <property type="entry name" value="Mg_chelatse_chII-like_cat_dom"/>
</dbReference>
<name>A0A0B4CI56_9MICO</name>
<dbReference type="SUPFAM" id="SSF54211">
    <property type="entry name" value="Ribosomal protein S5 domain 2-like"/>
    <property type="match status" value="1"/>
</dbReference>
<dbReference type="SMART" id="SM00382">
    <property type="entry name" value="AAA"/>
    <property type="match status" value="1"/>
</dbReference>
<gene>
    <name evidence="4" type="ORF">RM52_13555</name>
</gene>
<comment type="caution">
    <text evidence="4">The sequence shown here is derived from an EMBL/GenBank/DDBJ whole genome shotgun (WGS) entry which is preliminary data.</text>
</comment>
<evidence type="ECO:0000256" key="2">
    <source>
        <dbReference type="SAM" id="MobiDB-lite"/>
    </source>
</evidence>